<comment type="caution">
    <text evidence="2">The sequence shown here is derived from an EMBL/GenBank/DDBJ whole genome shotgun (WGS) entry which is preliminary data.</text>
</comment>
<sequence length="299" mass="34249">RVKRLEKKKRSGTHKLKRLYKVGLYARVVSSDDEGSWEVDDEMFDADKDLQGKEVVVAEEVKEVVADKETINEITLAKAFEALKTAKPKIRGIAIREHEELSESPTTTTHPISSKSQDKGKEKMVEEPVKPKKKAQILLDEETARKLQAKIMRKKDLQERELDLKEKELNKNWKLTLLSKKAKAKTAQERSLKRAGTKLEQESSKRHKLEDEKETTELKQLVNILPEEEGVAIDAIPLATKPLSIIDWKVLKEGKKSYYQIIRADGSTKKYLIISHMLKEINKEDAKTGKSQAWVNKAR</sequence>
<feature type="compositionally biased region" description="Polar residues" evidence="1">
    <location>
        <begin position="103"/>
        <end position="115"/>
    </location>
</feature>
<evidence type="ECO:0000313" key="2">
    <source>
        <dbReference type="EMBL" id="GEZ70252.1"/>
    </source>
</evidence>
<gene>
    <name evidence="2" type="ORF">Tci_542225</name>
</gene>
<dbReference type="EMBL" id="BKCJ010312177">
    <property type="protein sequence ID" value="GEZ70252.1"/>
    <property type="molecule type" value="Genomic_DNA"/>
</dbReference>
<protein>
    <submittedName>
        <fullName evidence="2">Uncharacterized protein</fullName>
    </submittedName>
</protein>
<feature type="region of interest" description="Disordered" evidence="1">
    <location>
        <begin position="96"/>
        <end position="133"/>
    </location>
</feature>
<organism evidence="2">
    <name type="scientific">Tanacetum cinerariifolium</name>
    <name type="common">Dalmatian daisy</name>
    <name type="synonym">Chrysanthemum cinerariifolium</name>
    <dbReference type="NCBI Taxonomy" id="118510"/>
    <lineage>
        <taxon>Eukaryota</taxon>
        <taxon>Viridiplantae</taxon>
        <taxon>Streptophyta</taxon>
        <taxon>Embryophyta</taxon>
        <taxon>Tracheophyta</taxon>
        <taxon>Spermatophyta</taxon>
        <taxon>Magnoliopsida</taxon>
        <taxon>eudicotyledons</taxon>
        <taxon>Gunneridae</taxon>
        <taxon>Pentapetalae</taxon>
        <taxon>asterids</taxon>
        <taxon>campanulids</taxon>
        <taxon>Asterales</taxon>
        <taxon>Asteraceae</taxon>
        <taxon>Asteroideae</taxon>
        <taxon>Anthemideae</taxon>
        <taxon>Anthemidinae</taxon>
        <taxon>Tanacetum</taxon>
    </lineage>
</organism>
<proteinExistence type="predicted"/>
<feature type="compositionally biased region" description="Basic and acidic residues" evidence="1">
    <location>
        <begin position="116"/>
        <end position="130"/>
    </location>
</feature>
<feature type="non-terminal residue" evidence="2">
    <location>
        <position position="1"/>
    </location>
</feature>
<feature type="region of interest" description="Disordered" evidence="1">
    <location>
        <begin position="186"/>
        <end position="212"/>
    </location>
</feature>
<reference evidence="2" key="1">
    <citation type="journal article" date="2019" name="Sci. Rep.">
        <title>Draft genome of Tanacetum cinerariifolium, the natural source of mosquito coil.</title>
        <authorList>
            <person name="Yamashiro T."/>
            <person name="Shiraishi A."/>
            <person name="Satake H."/>
            <person name="Nakayama K."/>
        </authorList>
    </citation>
    <scope>NUCLEOTIDE SEQUENCE</scope>
</reference>
<evidence type="ECO:0000256" key="1">
    <source>
        <dbReference type="SAM" id="MobiDB-lite"/>
    </source>
</evidence>
<dbReference type="AlphaFoldDB" id="A0A699IQA5"/>
<name>A0A699IQA5_TANCI</name>
<accession>A0A699IQA5</accession>